<evidence type="ECO:0000256" key="5">
    <source>
        <dbReference type="ARBA" id="ARBA00022801"/>
    </source>
</evidence>
<comment type="function">
    <text evidence="7">Single strand-specific metallo-endoribonuclease involved in late-stage 70S ribosome quality control and in maturation of the 3' terminus of the 16S rRNA.</text>
</comment>
<keyword evidence="4 7" id="KW-0255">Endonuclease</keyword>
<organism evidence="8 9">
    <name type="scientific">Candidatus Kaiserbacteria bacterium CG10_big_fil_rev_8_21_14_0_10_45_20</name>
    <dbReference type="NCBI Taxonomy" id="1974607"/>
    <lineage>
        <taxon>Bacteria</taxon>
        <taxon>Candidatus Kaiseribacteriota</taxon>
    </lineage>
</organism>
<keyword evidence="7" id="KW-0690">Ribosome biogenesis</keyword>
<keyword evidence="7" id="KW-0963">Cytoplasm</keyword>
<feature type="binding site" evidence="7">
    <location>
        <position position="100"/>
    </location>
    <ligand>
        <name>Zn(2+)</name>
        <dbReference type="ChEBI" id="CHEBI:29105"/>
        <note>catalytic</note>
    </ligand>
</feature>
<keyword evidence="2 7" id="KW-0540">Nuclease</keyword>
<dbReference type="AlphaFoldDB" id="A0A2H0UHY1"/>
<comment type="caution">
    <text evidence="8">The sequence shown here is derived from an EMBL/GenBank/DDBJ whole genome shotgun (WGS) entry which is preliminary data.</text>
</comment>
<dbReference type="SUPFAM" id="SSF55486">
    <property type="entry name" value="Metalloproteases ('zincins'), catalytic domain"/>
    <property type="match status" value="1"/>
</dbReference>
<dbReference type="NCBIfam" id="TIGR00043">
    <property type="entry name" value="rRNA maturation RNase YbeY"/>
    <property type="match status" value="1"/>
</dbReference>
<evidence type="ECO:0000256" key="6">
    <source>
        <dbReference type="ARBA" id="ARBA00022833"/>
    </source>
</evidence>
<reference evidence="9" key="1">
    <citation type="submission" date="2017-09" db="EMBL/GenBank/DDBJ databases">
        <title>Depth-based differentiation of microbial function through sediment-hosted aquifers and enrichment of novel symbionts in the deep terrestrial subsurface.</title>
        <authorList>
            <person name="Probst A.J."/>
            <person name="Ladd B."/>
            <person name="Jarett J.K."/>
            <person name="Geller-Mcgrath D.E."/>
            <person name="Sieber C.M.K."/>
            <person name="Emerson J.B."/>
            <person name="Anantharaman K."/>
            <person name="Thomas B.C."/>
            <person name="Malmstrom R."/>
            <person name="Stieglmeier M."/>
            <person name="Klingl A."/>
            <person name="Woyke T."/>
            <person name="Ryan C.M."/>
            <person name="Banfield J.F."/>
        </authorList>
    </citation>
    <scope>NUCLEOTIDE SEQUENCE [LARGE SCALE GENOMIC DNA]</scope>
</reference>
<evidence type="ECO:0000256" key="1">
    <source>
        <dbReference type="ARBA" id="ARBA00010875"/>
    </source>
</evidence>
<evidence type="ECO:0000256" key="7">
    <source>
        <dbReference type="HAMAP-Rule" id="MF_00009"/>
    </source>
</evidence>
<dbReference type="InterPro" id="IPR002036">
    <property type="entry name" value="YbeY"/>
</dbReference>
<comment type="subcellular location">
    <subcellularLocation>
        <location evidence="7">Cytoplasm</location>
    </subcellularLocation>
</comment>
<evidence type="ECO:0000313" key="9">
    <source>
        <dbReference type="Proteomes" id="UP000229315"/>
    </source>
</evidence>
<sequence length="132" mass="15304">MSPTFSIRNGTQQKIPAVPFLRIKEKVLGKKYDLSLVFIDETRMRTLNTRYRNKKTSTDILSFPLDTLSGEMFISMNDVQKKAKKFSLSTKQYLGFLFIHGLLHLKGLDHGRTMERQENSWCRTFSIPSPNT</sequence>
<dbReference type="PANTHER" id="PTHR46986">
    <property type="entry name" value="ENDORIBONUCLEASE YBEY, CHLOROPLASTIC"/>
    <property type="match status" value="1"/>
</dbReference>
<keyword evidence="6 7" id="KW-0862">Zinc</keyword>
<evidence type="ECO:0000256" key="4">
    <source>
        <dbReference type="ARBA" id="ARBA00022759"/>
    </source>
</evidence>
<dbReference type="GO" id="GO:0004222">
    <property type="term" value="F:metalloendopeptidase activity"/>
    <property type="evidence" value="ECO:0007669"/>
    <property type="project" value="InterPro"/>
</dbReference>
<proteinExistence type="inferred from homology"/>
<dbReference type="Pfam" id="PF02130">
    <property type="entry name" value="YbeY"/>
    <property type="match status" value="1"/>
</dbReference>
<dbReference type="PANTHER" id="PTHR46986:SF1">
    <property type="entry name" value="ENDORIBONUCLEASE YBEY, CHLOROPLASTIC"/>
    <property type="match status" value="1"/>
</dbReference>
<dbReference type="GO" id="GO:0006364">
    <property type="term" value="P:rRNA processing"/>
    <property type="evidence" value="ECO:0007669"/>
    <property type="project" value="UniProtKB-UniRule"/>
</dbReference>
<keyword evidence="3 7" id="KW-0479">Metal-binding</keyword>
<comment type="cofactor">
    <cofactor evidence="7">
        <name>Zn(2+)</name>
        <dbReference type="ChEBI" id="CHEBI:29105"/>
    </cofactor>
    <text evidence="7">Binds 1 zinc ion.</text>
</comment>
<dbReference type="Gene3D" id="3.40.390.30">
    <property type="entry name" value="Metalloproteases ('zincins'), catalytic domain"/>
    <property type="match status" value="1"/>
</dbReference>
<evidence type="ECO:0000256" key="2">
    <source>
        <dbReference type="ARBA" id="ARBA00022722"/>
    </source>
</evidence>
<feature type="binding site" evidence="7">
    <location>
        <position position="110"/>
    </location>
    <ligand>
        <name>Zn(2+)</name>
        <dbReference type="ChEBI" id="CHEBI:29105"/>
        <note>catalytic</note>
    </ligand>
</feature>
<dbReference type="GO" id="GO:0005737">
    <property type="term" value="C:cytoplasm"/>
    <property type="evidence" value="ECO:0007669"/>
    <property type="project" value="UniProtKB-SubCell"/>
</dbReference>
<evidence type="ECO:0000313" key="8">
    <source>
        <dbReference type="EMBL" id="PIR85276.1"/>
    </source>
</evidence>
<dbReference type="InterPro" id="IPR023091">
    <property type="entry name" value="MetalPrtase_cat_dom_sf_prd"/>
</dbReference>
<dbReference type="EMBL" id="PFBH01000009">
    <property type="protein sequence ID" value="PIR85276.1"/>
    <property type="molecule type" value="Genomic_DNA"/>
</dbReference>
<dbReference type="GO" id="GO:0008270">
    <property type="term" value="F:zinc ion binding"/>
    <property type="evidence" value="ECO:0007669"/>
    <property type="project" value="UniProtKB-UniRule"/>
</dbReference>
<evidence type="ECO:0000256" key="3">
    <source>
        <dbReference type="ARBA" id="ARBA00022723"/>
    </source>
</evidence>
<accession>A0A2H0UHY1</accession>
<dbReference type="GO" id="GO:0004521">
    <property type="term" value="F:RNA endonuclease activity"/>
    <property type="evidence" value="ECO:0007669"/>
    <property type="project" value="UniProtKB-UniRule"/>
</dbReference>
<name>A0A2H0UHY1_9BACT</name>
<keyword evidence="7" id="KW-0698">rRNA processing</keyword>
<dbReference type="EC" id="3.1.-.-" evidence="7"/>
<dbReference type="Proteomes" id="UP000229315">
    <property type="component" value="Unassembled WGS sequence"/>
</dbReference>
<dbReference type="HAMAP" id="MF_00009">
    <property type="entry name" value="Endoribonucl_YbeY"/>
    <property type="match status" value="1"/>
</dbReference>
<protein>
    <recommendedName>
        <fullName evidence="7">Endoribonuclease YbeY</fullName>
        <ecNumber evidence="7">3.1.-.-</ecNumber>
    </recommendedName>
</protein>
<keyword evidence="5 7" id="KW-0378">Hydrolase</keyword>
<gene>
    <name evidence="7 8" type="primary">ybeY</name>
    <name evidence="8" type="ORF">COU15_01540</name>
</gene>
<comment type="similarity">
    <text evidence="1 7">Belongs to the endoribonuclease YbeY family.</text>
</comment>
<feature type="binding site" evidence="7">
    <location>
        <position position="104"/>
    </location>
    <ligand>
        <name>Zn(2+)</name>
        <dbReference type="ChEBI" id="CHEBI:29105"/>
        <note>catalytic</note>
    </ligand>
</feature>